<sequence length="122" mass="13971">MRVESLFNQARSMVKGLYFLAMDELGFRPEQAFAYAQDELERLMRKDAPGPNAILQTAIYMEGNRRGLKLSKDSPYAVDMLDILIDTYNQCSVERLVEAGVDDEELRAIQLDMDTVRKVFLS</sequence>
<dbReference type="AlphaFoldDB" id="A0A4R7VUA2"/>
<protein>
    <submittedName>
        <fullName evidence="1">Uncharacterized protein</fullName>
    </submittedName>
</protein>
<accession>A0A4R7VUA2</accession>
<comment type="caution">
    <text evidence="1">The sequence shown here is derived from an EMBL/GenBank/DDBJ whole genome shotgun (WGS) entry which is preliminary data.</text>
</comment>
<dbReference type="RefSeq" id="WP_134173646.1">
    <property type="nucleotide sequence ID" value="NZ_SOCQ01000001.1"/>
</dbReference>
<evidence type="ECO:0000313" key="2">
    <source>
        <dbReference type="Proteomes" id="UP000295804"/>
    </source>
</evidence>
<evidence type="ECO:0000313" key="1">
    <source>
        <dbReference type="EMBL" id="TDV52999.1"/>
    </source>
</evidence>
<reference evidence="1 2" key="1">
    <citation type="submission" date="2019-03" db="EMBL/GenBank/DDBJ databases">
        <title>Genomic analyses of the natural microbiome of Caenorhabditis elegans.</title>
        <authorList>
            <person name="Samuel B."/>
        </authorList>
    </citation>
    <scope>NUCLEOTIDE SEQUENCE [LARGE SCALE GENOMIC DNA]</scope>
    <source>
        <strain evidence="1 2">BIGb0525</strain>
    </source>
</reference>
<gene>
    <name evidence="1" type="ORF">EDF87_10164</name>
</gene>
<dbReference type="EMBL" id="SOCQ01000001">
    <property type="protein sequence ID" value="TDV52999.1"/>
    <property type="molecule type" value="Genomic_DNA"/>
</dbReference>
<name>A0A4R7VUA2_9PSED</name>
<organism evidence="1 2">
    <name type="scientific">Pseudomonas helmanticensis</name>
    <dbReference type="NCBI Taxonomy" id="1471381"/>
    <lineage>
        <taxon>Bacteria</taxon>
        <taxon>Pseudomonadati</taxon>
        <taxon>Pseudomonadota</taxon>
        <taxon>Gammaproteobacteria</taxon>
        <taxon>Pseudomonadales</taxon>
        <taxon>Pseudomonadaceae</taxon>
        <taxon>Pseudomonas</taxon>
    </lineage>
</organism>
<proteinExistence type="predicted"/>
<dbReference type="Proteomes" id="UP000295804">
    <property type="component" value="Unassembled WGS sequence"/>
</dbReference>